<evidence type="ECO:0000256" key="5">
    <source>
        <dbReference type="ARBA" id="ARBA00022692"/>
    </source>
</evidence>
<feature type="transmembrane region" description="Helical" evidence="8">
    <location>
        <begin position="118"/>
        <end position="135"/>
    </location>
</feature>
<dbReference type="PANTHER" id="PTHR33908">
    <property type="entry name" value="MANNOSYLTRANSFERASE YKCB-RELATED"/>
    <property type="match status" value="1"/>
</dbReference>
<evidence type="ECO:0000256" key="1">
    <source>
        <dbReference type="ARBA" id="ARBA00004651"/>
    </source>
</evidence>
<feature type="transmembrane region" description="Helical" evidence="8">
    <location>
        <begin position="359"/>
        <end position="381"/>
    </location>
</feature>
<evidence type="ECO:0000256" key="7">
    <source>
        <dbReference type="ARBA" id="ARBA00023136"/>
    </source>
</evidence>
<comment type="caution">
    <text evidence="10">The sequence shown here is derived from an EMBL/GenBank/DDBJ whole genome shotgun (WGS) entry which is preliminary data.</text>
</comment>
<dbReference type="OrthoDB" id="9792789at2"/>
<keyword evidence="3" id="KW-0328">Glycosyltransferase</keyword>
<feature type="transmembrane region" description="Helical" evidence="8">
    <location>
        <begin position="302"/>
        <end position="321"/>
    </location>
</feature>
<reference evidence="10 11" key="1">
    <citation type="submission" date="2018-09" db="EMBL/GenBank/DDBJ databases">
        <title>Comparative Genomics of Wolbachia-Cardinium Dual Endosymbiosis in a Plant-Parasitic Nematode.</title>
        <authorList>
            <person name="Brown A.M.V."/>
            <person name="Wasala S.K."/>
            <person name="Howe D.K."/>
            <person name="Peetz A.B."/>
            <person name="Zasada I.A."/>
            <person name="Denver D.R."/>
        </authorList>
    </citation>
    <scope>NUCLEOTIDE SEQUENCE [LARGE SCALE GENOMIC DNA]</scope>
    <source>
        <strain evidence="10 11">Pp_1</strain>
    </source>
</reference>
<dbReference type="EMBL" id="RARA01000025">
    <property type="protein sequence ID" value="ROT47260.1"/>
    <property type="molecule type" value="Genomic_DNA"/>
</dbReference>
<keyword evidence="4 10" id="KW-0808">Transferase</keyword>
<dbReference type="Pfam" id="PF13231">
    <property type="entry name" value="PMT_2"/>
    <property type="match status" value="1"/>
</dbReference>
<evidence type="ECO:0000256" key="2">
    <source>
        <dbReference type="ARBA" id="ARBA00022475"/>
    </source>
</evidence>
<sequence>MEQDGRLTNCLRNRAAAFLAIIFGLIFSIGIGSIHLFDLDELYFAEITREMMLTRNYGQITFNFEQLYEKPPLFFWIQAASMHLWGINEIGARFPNVVCGLLTIITLYYIGKAYKGKWFGLLWMCLHATAFLPHFYFKSGIIDPFLNYFLLLAIYFLSRAATENTSHTSLYYAASAGLCIGLALLAKGPIGAIIPFAALALSSTWVMGRIIILKQLILTVLVAALIVSCWLIPVIWYNDCIFIQKFIQKFWEYHWLLYHQPVDTHNQPWYYHYLVLFFGCFPSSLFTIAFCKQQGWMKEHYFAANMQAVLIIVLLIFTWVGTKIVHYSSMAYFPITFFAADFLYRLISSKENIKTNRWIAFLFIIVGMVIGSCLAIIPWIMLHKELCIPFITNPQIMAALHIPVRWNHWDSLPGIMYIIGVGIAFYYLSQHRMASFICISIFINMLTLTLFLSRIAPKIESYTQKAVVDFCKKCKEQDVYLTTIGFKAAAPLFYTNKTAEKSIKEKNVAWILTGPIDKPCFFIVYKNDAVLLENYKDIHCIKEAGCFSFYERLPKTVVK</sequence>
<feature type="transmembrane region" description="Helical" evidence="8">
    <location>
        <begin position="192"/>
        <end position="211"/>
    </location>
</feature>
<keyword evidence="11" id="KW-1185">Reference proteome</keyword>
<feature type="transmembrane region" description="Helical" evidence="8">
    <location>
        <begin position="170"/>
        <end position="186"/>
    </location>
</feature>
<feature type="transmembrane region" description="Helical" evidence="8">
    <location>
        <begin position="327"/>
        <end position="347"/>
    </location>
</feature>
<comment type="subcellular location">
    <subcellularLocation>
        <location evidence="1">Cell membrane</location>
        <topology evidence="1">Multi-pass membrane protein</topology>
    </subcellularLocation>
</comment>
<evidence type="ECO:0000313" key="10">
    <source>
        <dbReference type="EMBL" id="ROT47260.1"/>
    </source>
</evidence>
<name>A0A3N2QBT6_9BACT</name>
<proteinExistence type="predicted"/>
<feature type="transmembrane region" description="Helical" evidence="8">
    <location>
        <begin position="216"/>
        <end position="236"/>
    </location>
</feature>
<dbReference type="GO" id="GO:0005886">
    <property type="term" value="C:plasma membrane"/>
    <property type="evidence" value="ECO:0007669"/>
    <property type="project" value="UniProtKB-SubCell"/>
</dbReference>
<feature type="transmembrane region" description="Helical" evidence="8">
    <location>
        <begin position="411"/>
        <end position="429"/>
    </location>
</feature>
<feature type="transmembrane region" description="Helical" evidence="8">
    <location>
        <begin position="436"/>
        <end position="456"/>
    </location>
</feature>
<organism evidence="10 11">
    <name type="scientific">Candidatus Cardinium hertigii</name>
    <dbReference type="NCBI Taxonomy" id="247481"/>
    <lineage>
        <taxon>Bacteria</taxon>
        <taxon>Pseudomonadati</taxon>
        <taxon>Bacteroidota</taxon>
        <taxon>Cytophagia</taxon>
        <taxon>Cytophagales</taxon>
        <taxon>Amoebophilaceae</taxon>
        <taxon>Candidatus Cardinium</taxon>
    </lineage>
</organism>
<feature type="domain" description="Glycosyltransferase RgtA/B/C/D-like" evidence="9">
    <location>
        <begin position="70"/>
        <end position="231"/>
    </location>
</feature>
<keyword evidence="5 8" id="KW-0812">Transmembrane</keyword>
<feature type="transmembrane region" description="Helical" evidence="8">
    <location>
        <begin position="90"/>
        <end position="111"/>
    </location>
</feature>
<evidence type="ECO:0000259" key="9">
    <source>
        <dbReference type="Pfam" id="PF13231"/>
    </source>
</evidence>
<evidence type="ECO:0000256" key="3">
    <source>
        <dbReference type="ARBA" id="ARBA00022676"/>
    </source>
</evidence>
<dbReference type="PANTHER" id="PTHR33908:SF3">
    <property type="entry name" value="UNDECAPRENYL PHOSPHATE-ALPHA-4-AMINO-4-DEOXY-L-ARABINOSE ARABINOSYL TRANSFERASE"/>
    <property type="match status" value="1"/>
</dbReference>
<feature type="transmembrane region" description="Helical" evidence="8">
    <location>
        <begin position="16"/>
        <end position="37"/>
    </location>
</feature>
<dbReference type="GO" id="GO:0010041">
    <property type="term" value="P:response to iron(III) ion"/>
    <property type="evidence" value="ECO:0007669"/>
    <property type="project" value="TreeGrafter"/>
</dbReference>
<accession>A0A3N2QBT6</accession>
<evidence type="ECO:0000313" key="11">
    <source>
        <dbReference type="Proteomes" id="UP000270927"/>
    </source>
</evidence>
<dbReference type="GO" id="GO:0016763">
    <property type="term" value="F:pentosyltransferase activity"/>
    <property type="evidence" value="ECO:0007669"/>
    <property type="project" value="TreeGrafter"/>
</dbReference>
<gene>
    <name evidence="10" type="ORF">EDM02_03870</name>
</gene>
<dbReference type="GO" id="GO:0009103">
    <property type="term" value="P:lipopolysaccharide biosynthetic process"/>
    <property type="evidence" value="ECO:0007669"/>
    <property type="project" value="UniProtKB-ARBA"/>
</dbReference>
<evidence type="ECO:0000256" key="8">
    <source>
        <dbReference type="SAM" id="Phobius"/>
    </source>
</evidence>
<dbReference type="InterPro" id="IPR038731">
    <property type="entry name" value="RgtA/B/C-like"/>
</dbReference>
<keyword evidence="7 8" id="KW-0472">Membrane</keyword>
<feature type="transmembrane region" description="Helical" evidence="8">
    <location>
        <begin position="141"/>
        <end position="158"/>
    </location>
</feature>
<dbReference type="InterPro" id="IPR050297">
    <property type="entry name" value="LipidA_mod_glycosyltrf_83"/>
</dbReference>
<keyword evidence="6 8" id="KW-1133">Transmembrane helix</keyword>
<dbReference type="Proteomes" id="UP000270927">
    <property type="component" value="Unassembled WGS sequence"/>
</dbReference>
<feature type="transmembrane region" description="Helical" evidence="8">
    <location>
        <begin position="270"/>
        <end position="290"/>
    </location>
</feature>
<protein>
    <submittedName>
        <fullName evidence="10">Glycosyltransferase family 39 protein</fullName>
    </submittedName>
</protein>
<keyword evidence="2" id="KW-1003">Cell membrane</keyword>
<evidence type="ECO:0000256" key="4">
    <source>
        <dbReference type="ARBA" id="ARBA00022679"/>
    </source>
</evidence>
<dbReference type="RefSeq" id="WP_123663189.1">
    <property type="nucleotide sequence ID" value="NZ_RARA01000025.1"/>
</dbReference>
<evidence type="ECO:0000256" key="6">
    <source>
        <dbReference type="ARBA" id="ARBA00022989"/>
    </source>
</evidence>
<dbReference type="AlphaFoldDB" id="A0A3N2QBT6"/>